<gene>
    <name evidence="7" type="ORF">KFE25_006536</name>
</gene>
<name>A0A8J6C583_DIALT</name>
<comment type="caution">
    <text evidence="7">The sequence shown here is derived from an EMBL/GenBank/DDBJ whole genome shotgun (WGS) entry which is preliminary data.</text>
</comment>
<keyword evidence="4 5" id="KW-0472">Membrane</keyword>
<sequence>MVVVERLGVAGARGRRILGSTICAARGRRVFSTISADGSSPSNARAPPSYTQLWKQAVASAVPMVGFGFMDNTIMIHAGEYLDTTVGVTFGLSTLTAAAMGQVMSDFSGVIFGGTVGALAARCGLPDPQLTDFQMRTRAVRWVSVGGAAIGVLFGCTLGMTSLLFMDLTRADREKRAKQLDAVFSAVMRNSLHVLSTERTTLWLYDADKRELWTRASCAAPGVDAAEPDSGGNDRRDALKLVRLDVDDTSVAGACALHKKSIVVPHAYADPRFNAKVDRRTGLRTESILVTPVLDKTGGLVGVLQCINKRLPHAHNDAERPFGEEDVRIAEMLSLHISMFIDALD</sequence>
<dbReference type="GO" id="GO:0016020">
    <property type="term" value="C:membrane"/>
    <property type="evidence" value="ECO:0007669"/>
    <property type="project" value="UniProtKB-SubCell"/>
</dbReference>
<keyword evidence="3 5" id="KW-1133">Transmembrane helix</keyword>
<organism evidence="7 8">
    <name type="scientific">Diacronema lutheri</name>
    <name type="common">Unicellular marine alga</name>
    <name type="synonym">Monochrysis lutheri</name>
    <dbReference type="NCBI Taxonomy" id="2081491"/>
    <lineage>
        <taxon>Eukaryota</taxon>
        <taxon>Haptista</taxon>
        <taxon>Haptophyta</taxon>
        <taxon>Pavlovophyceae</taxon>
        <taxon>Pavlovales</taxon>
        <taxon>Pavlovaceae</taxon>
        <taxon>Diacronema</taxon>
    </lineage>
</organism>
<dbReference type="OrthoDB" id="430821at2759"/>
<evidence type="ECO:0000313" key="7">
    <source>
        <dbReference type="EMBL" id="KAG8458991.1"/>
    </source>
</evidence>
<keyword evidence="2 5" id="KW-0812">Transmembrane</keyword>
<dbReference type="Pfam" id="PF10507">
    <property type="entry name" value="TMEM65"/>
    <property type="match status" value="1"/>
</dbReference>
<evidence type="ECO:0000256" key="5">
    <source>
        <dbReference type="SAM" id="Phobius"/>
    </source>
</evidence>
<comment type="subcellular location">
    <subcellularLocation>
        <location evidence="1">Membrane</location>
        <topology evidence="1">Multi-pass membrane protein</topology>
    </subcellularLocation>
</comment>
<feature type="domain" description="GAF" evidence="6">
    <location>
        <begin position="179"/>
        <end position="345"/>
    </location>
</feature>
<evidence type="ECO:0000256" key="2">
    <source>
        <dbReference type="ARBA" id="ARBA00022692"/>
    </source>
</evidence>
<dbReference type="GO" id="GO:0005739">
    <property type="term" value="C:mitochondrion"/>
    <property type="evidence" value="ECO:0007669"/>
    <property type="project" value="TreeGrafter"/>
</dbReference>
<dbReference type="InterPro" id="IPR003018">
    <property type="entry name" value="GAF"/>
</dbReference>
<dbReference type="SUPFAM" id="SSF55781">
    <property type="entry name" value="GAF domain-like"/>
    <property type="match status" value="1"/>
</dbReference>
<feature type="transmembrane region" description="Helical" evidence="5">
    <location>
        <begin position="142"/>
        <end position="166"/>
    </location>
</feature>
<dbReference type="SMART" id="SM00065">
    <property type="entry name" value="GAF"/>
    <property type="match status" value="1"/>
</dbReference>
<keyword evidence="8" id="KW-1185">Reference proteome</keyword>
<evidence type="ECO:0000256" key="3">
    <source>
        <dbReference type="ARBA" id="ARBA00022989"/>
    </source>
</evidence>
<proteinExistence type="predicted"/>
<dbReference type="InterPro" id="IPR019537">
    <property type="entry name" value="TMEM65"/>
</dbReference>
<evidence type="ECO:0000313" key="8">
    <source>
        <dbReference type="Proteomes" id="UP000751190"/>
    </source>
</evidence>
<accession>A0A8J6C583</accession>
<dbReference type="Gene3D" id="3.30.450.40">
    <property type="match status" value="1"/>
</dbReference>
<dbReference type="AlphaFoldDB" id="A0A8J6C583"/>
<dbReference type="OMA" id="NIVMIMA"/>
<dbReference type="EMBL" id="JAGTXO010000045">
    <property type="protein sequence ID" value="KAG8458991.1"/>
    <property type="molecule type" value="Genomic_DNA"/>
</dbReference>
<evidence type="ECO:0000256" key="4">
    <source>
        <dbReference type="ARBA" id="ARBA00023136"/>
    </source>
</evidence>
<reference evidence="7" key="1">
    <citation type="submission" date="2021-05" db="EMBL/GenBank/DDBJ databases">
        <title>The genome of the haptophyte Pavlova lutheri (Diacronema luteri, Pavlovales) - a model for lipid biosynthesis in eukaryotic algae.</title>
        <authorList>
            <person name="Hulatt C.J."/>
            <person name="Posewitz M.C."/>
        </authorList>
    </citation>
    <scope>NUCLEOTIDE SEQUENCE</scope>
    <source>
        <strain evidence="7">NIVA-4/92</strain>
    </source>
</reference>
<dbReference type="Pfam" id="PF01590">
    <property type="entry name" value="GAF"/>
    <property type="match status" value="1"/>
</dbReference>
<protein>
    <recommendedName>
        <fullName evidence="6">GAF domain-containing protein</fullName>
    </recommendedName>
</protein>
<dbReference type="PANTHER" id="PTHR21706:SF15">
    <property type="entry name" value="TRANSMEMBRANE PROTEIN 65"/>
    <property type="match status" value="1"/>
</dbReference>
<evidence type="ECO:0000256" key="1">
    <source>
        <dbReference type="ARBA" id="ARBA00004141"/>
    </source>
</evidence>
<dbReference type="InterPro" id="IPR029016">
    <property type="entry name" value="GAF-like_dom_sf"/>
</dbReference>
<dbReference type="Proteomes" id="UP000751190">
    <property type="component" value="Unassembled WGS sequence"/>
</dbReference>
<dbReference type="PANTHER" id="PTHR21706">
    <property type="entry name" value="TRANSMEMBRANE PROTEIN 65"/>
    <property type="match status" value="1"/>
</dbReference>
<evidence type="ECO:0000259" key="6">
    <source>
        <dbReference type="SMART" id="SM00065"/>
    </source>
</evidence>